<sequence length="163" mass="18589">MVELFKLKTVAPAQEKRVAPGTNIAFDPGLVAKLKSDHRHLLDTYSHIQTAANTGKYASLPELFTDFQSQLLDHLLTEKVKLYIFLSHQFEADDVTLQIVRDFQREMDGIAKAGLDFVRKYRTTLVDNATVGVFQRELEGIGAAVSKRMQREEEVLYPLYRTM</sequence>
<dbReference type="InterPro" id="IPR038309">
    <property type="entry name" value="Rsd/AlgQ_sf"/>
</dbReference>
<feature type="domain" description="Hemerythrin-like" evidence="1">
    <location>
        <begin position="31"/>
        <end position="159"/>
    </location>
</feature>
<evidence type="ECO:0000259" key="1">
    <source>
        <dbReference type="Pfam" id="PF01814"/>
    </source>
</evidence>
<protein>
    <recommendedName>
        <fullName evidence="1">Hemerythrin-like domain-containing protein</fullName>
    </recommendedName>
</protein>
<dbReference type="Gene3D" id="1.20.120.1370">
    <property type="entry name" value="Regulator of RNA polymerase sigma(70) subunit, domain 4"/>
    <property type="match status" value="1"/>
</dbReference>
<proteinExistence type="predicted"/>
<evidence type="ECO:0000313" key="3">
    <source>
        <dbReference type="Proteomes" id="UP000178885"/>
    </source>
</evidence>
<accession>A0A1F6TRY1</accession>
<dbReference type="AlphaFoldDB" id="A0A1F6TRY1"/>
<dbReference type="EMBL" id="MFSU01000042">
    <property type="protein sequence ID" value="OGI47903.1"/>
    <property type="molecule type" value="Genomic_DNA"/>
</dbReference>
<evidence type="ECO:0000313" key="2">
    <source>
        <dbReference type="EMBL" id="OGI47903.1"/>
    </source>
</evidence>
<reference evidence="2 3" key="1">
    <citation type="journal article" date="2016" name="Nat. Commun.">
        <title>Thousands of microbial genomes shed light on interconnected biogeochemical processes in an aquifer system.</title>
        <authorList>
            <person name="Anantharaman K."/>
            <person name="Brown C.T."/>
            <person name="Hug L.A."/>
            <person name="Sharon I."/>
            <person name="Castelle C.J."/>
            <person name="Probst A.J."/>
            <person name="Thomas B.C."/>
            <person name="Singh A."/>
            <person name="Wilkins M.J."/>
            <person name="Karaoz U."/>
            <person name="Brodie E.L."/>
            <person name="Williams K.H."/>
            <person name="Hubbard S.S."/>
            <person name="Banfield J.F."/>
        </authorList>
    </citation>
    <scope>NUCLEOTIDE SEQUENCE [LARGE SCALE GENOMIC DNA]</scope>
</reference>
<gene>
    <name evidence="2" type="ORF">A2151_03340</name>
</gene>
<dbReference type="Proteomes" id="UP000178885">
    <property type="component" value="Unassembled WGS sequence"/>
</dbReference>
<comment type="caution">
    <text evidence="2">The sequence shown here is derived from an EMBL/GenBank/DDBJ whole genome shotgun (WGS) entry which is preliminary data.</text>
</comment>
<organism evidence="2 3">
    <name type="scientific">Candidatus Muproteobacteria bacterium RBG_16_65_34</name>
    <dbReference type="NCBI Taxonomy" id="1817760"/>
    <lineage>
        <taxon>Bacteria</taxon>
        <taxon>Pseudomonadati</taxon>
        <taxon>Pseudomonadota</taxon>
        <taxon>Candidatus Muproteobacteria</taxon>
    </lineage>
</organism>
<dbReference type="InterPro" id="IPR012312">
    <property type="entry name" value="Hemerythrin-like"/>
</dbReference>
<dbReference type="Pfam" id="PF01814">
    <property type="entry name" value="Hemerythrin"/>
    <property type="match status" value="1"/>
</dbReference>
<name>A0A1F6TRY1_9PROT</name>